<name>A0A5B8VN12_9BACT</name>
<keyword evidence="3" id="KW-0460">Magnesium</keyword>
<dbReference type="InterPro" id="IPR015797">
    <property type="entry name" value="NUDIX_hydrolase-like_dom_sf"/>
</dbReference>
<sequence>MQKPRIIAAGGLITDPKGHLLLIFRRGYWDLPKGKLDEGESVKQCAIREVKEETGLQEVNAGPLLGITYHEYFDKWSNQDVEKETHWFAMSTPDGQHLVPQIEEDIEQVIWADQAQIDLCMEDTYPNIIQIMEKAGFYKVKS</sequence>
<evidence type="ECO:0000256" key="4">
    <source>
        <dbReference type="RuleBase" id="RU003476"/>
    </source>
</evidence>
<protein>
    <submittedName>
        <fullName evidence="6">NUDIX domain-containing protein</fullName>
    </submittedName>
</protein>
<dbReference type="PROSITE" id="PS00893">
    <property type="entry name" value="NUDIX_BOX"/>
    <property type="match status" value="1"/>
</dbReference>
<keyword evidence="7" id="KW-1185">Reference proteome</keyword>
<comment type="similarity">
    <text evidence="4">Belongs to the Nudix hydrolase family.</text>
</comment>
<evidence type="ECO:0000313" key="6">
    <source>
        <dbReference type="EMBL" id="QEC72954.1"/>
    </source>
</evidence>
<dbReference type="GO" id="GO:0016787">
    <property type="term" value="F:hydrolase activity"/>
    <property type="evidence" value="ECO:0007669"/>
    <property type="project" value="UniProtKB-KW"/>
</dbReference>
<dbReference type="PANTHER" id="PTHR43046">
    <property type="entry name" value="GDP-MANNOSE MANNOSYL HYDROLASE"/>
    <property type="match status" value="1"/>
</dbReference>
<dbReference type="PRINTS" id="PR00502">
    <property type="entry name" value="NUDIXFAMILY"/>
</dbReference>
<dbReference type="InterPro" id="IPR020476">
    <property type="entry name" value="Nudix_hydrolase"/>
</dbReference>
<dbReference type="Gene3D" id="3.90.79.10">
    <property type="entry name" value="Nucleoside Triphosphate Pyrophosphohydrolase"/>
    <property type="match status" value="1"/>
</dbReference>
<evidence type="ECO:0000256" key="2">
    <source>
        <dbReference type="ARBA" id="ARBA00022801"/>
    </source>
</evidence>
<dbReference type="RefSeq" id="WP_146784387.1">
    <property type="nucleotide sequence ID" value="NZ_CP042434.1"/>
</dbReference>
<dbReference type="PANTHER" id="PTHR43046:SF12">
    <property type="entry name" value="GDP-MANNOSE MANNOSYL HYDROLASE"/>
    <property type="match status" value="1"/>
</dbReference>
<dbReference type="PROSITE" id="PS51462">
    <property type="entry name" value="NUDIX"/>
    <property type="match status" value="1"/>
</dbReference>
<reference evidence="6 7" key="1">
    <citation type="journal article" date="2017" name="Int. J. Syst. Evol. Microbiol.">
        <title>Arachidicoccus ginsenosidivorans sp. nov., with ginsenoside-converting activity isolated from ginseng cultivating soil.</title>
        <authorList>
            <person name="Siddiqi M.Z."/>
            <person name="Aslam Z."/>
            <person name="Im W.T."/>
        </authorList>
    </citation>
    <scope>NUCLEOTIDE SEQUENCE [LARGE SCALE GENOMIC DNA]</scope>
    <source>
        <strain evidence="6 7">Gsoil 809</strain>
    </source>
</reference>
<dbReference type="CDD" id="cd03673">
    <property type="entry name" value="NUDIX_Ap6A_hydrolase"/>
    <property type="match status" value="1"/>
</dbReference>
<dbReference type="InterPro" id="IPR000086">
    <property type="entry name" value="NUDIX_hydrolase_dom"/>
</dbReference>
<gene>
    <name evidence="6" type="ORF">FSB73_15980</name>
</gene>
<evidence type="ECO:0000256" key="1">
    <source>
        <dbReference type="ARBA" id="ARBA00001946"/>
    </source>
</evidence>
<evidence type="ECO:0000259" key="5">
    <source>
        <dbReference type="PROSITE" id="PS51462"/>
    </source>
</evidence>
<dbReference type="Proteomes" id="UP000321291">
    <property type="component" value="Chromosome"/>
</dbReference>
<dbReference type="KEGG" id="agi:FSB73_15980"/>
<evidence type="ECO:0000256" key="3">
    <source>
        <dbReference type="ARBA" id="ARBA00022842"/>
    </source>
</evidence>
<dbReference type="EMBL" id="CP042434">
    <property type="protein sequence ID" value="QEC72954.1"/>
    <property type="molecule type" value="Genomic_DNA"/>
</dbReference>
<dbReference type="OrthoDB" id="9816289at2"/>
<evidence type="ECO:0000313" key="7">
    <source>
        <dbReference type="Proteomes" id="UP000321291"/>
    </source>
</evidence>
<keyword evidence="2 4" id="KW-0378">Hydrolase</keyword>
<accession>A0A5B8VN12</accession>
<organism evidence="6 7">
    <name type="scientific">Arachidicoccus ginsenosidivorans</name>
    <dbReference type="NCBI Taxonomy" id="496057"/>
    <lineage>
        <taxon>Bacteria</taxon>
        <taxon>Pseudomonadati</taxon>
        <taxon>Bacteroidota</taxon>
        <taxon>Chitinophagia</taxon>
        <taxon>Chitinophagales</taxon>
        <taxon>Chitinophagaceae</taxon>
        <taxon>Arachidicoccus</taxon>
    </lineage>
</organism>
<dbReference type="Pfam" id="PF00293">
    <property type="entry name" value="NUDIX"/>
    <property type="match status" value="1"/>
</dbReference>
<comment type="cofactor">
    <cofactor evidence="1">
        <name>Mg(2+)</name>
        <dbReference type="ChEBI" id="CHEBI:18420"/>
    </cofactor>
</comment>
<dbReference type="InterPro" id="IPR020084">
    <property type="entry name" value="NUDIX_hydrolase_CS"/>
</dbReference>
<dbReference type="AlphaFoldDB" id="A0A5B8VN12"/>
<dbReference type="SUPFAM" id="SSF55811">
    <property type="entry name" value="Nudix"/>
    <property type="match status" value="1"/>
</dbReference>
<feature type="domain" description="Nudix hydrolase" evidence="5">
    <location>
        <begin position="4"/>
        <end position="135"/>
    </location>
</feature>
<proteinExistence type="inferred from homology"/>